<dbReference type="Gene3D" id="3.30.420.10">
    <property type="entry name" value="Ribonuclease H-like superfamily/Ribonuclease H"/>
    <property type="match status" value="1"/>
</dbReference>
<dbReference type="EMBL" id="BSPC01000014">
    <property type="protein sequence ID" value="GLS18510.1"/>
    <property type="molecule type" value="Genomic_DNA"/>
</dbReference>
<dbReference type="InterPro" id="IPR032874">
    <property type="entry name" value="DDE_dom"/>
</dbReference>
<evidence type="ECO:0000256" key="4">
    <source>
        <dbReference type="ARBA" id="ARBA00023172"/>
    </source>
</evidence>
<dbReference type="InterPro" id="IPR052183">
    <property type="entry name" value="IS_Transposase"/>
</dbReference>
<dbReference type="PANTHER" id="PTHR35528:SF3">
    <property type="entry name" value="BLL1675 PROTEIN"/>
    <property type="match status" value="1"/>
</dbReference>
<feature type="domain" description="DDE" evidence="6">
    <location>
        <begin position="79"/>
        <end position="206"/>
    </location>
</feature>
<keyword evidence="2" id="KW-0815">Transposition</keyword>
<dbReference type="Proteomes" id="UP001156882">
    <property type="component" value="Unassembled WGS sequence"/>
</dbReference>
<proteinExistence type="predicted"/>
<gene>
    <name evidence="7" type="ORF">GCM10007874_15270</name>
</gene>
<name>A0ABQ6CF14_9HYPH</name>
<evidence type="ECO:0000256" key="3">
    <source>
        <dbReference type="ARBA" id="ARBA00023125"/>
    </source>
</evidence>
<comment type="caution">
    <text evidence="7">The sequence shown here is derived from an EMBL/GenBank/DDBJ whole genome shotgun (WGS) entry which is preliminary data.</text>
</comment>
<keyword evidence="4" id="KW-0233">DNA recombination</keyword>
<accession>A0ABQ6CF14</accession>
<dbReference type="RefSeq" id="WP_284311370.1">
    <property type="nucleotide sequence ID" value="NZ_BSPC01000014.1"/>
</dbReference>
<keyword evidence="8" id="KW-1185">Reference proteome</keyword>
<organism evidence="7 8">
    <name type="scientific">Labrys miyagiensis</name>
    <dbReference type="NCBI Taxonomy" id="346912"/>
    <lineage>
        <taxon>Bacteria</taxon>
        <taxon>Pseudomonadati</taxon>
        <taxon>Pseudomonadota</taxon>
        <taxon>Alphaproteobacteria</taxon>
        <taxon>Hyphomicrobiales</taxon>
        <taxon>Xanthobacteraceae</taxon>
        <taxon>Labrys</taxon>
    </lineage>
</organism>
<evidence type="ECO:0000256" key="1">
    <source>
        <dbReference type="ARBA" id="ARBA00002286"/>
    </source>
</evidence>
<dbReference type="PANTHER" id="PTHR35528">
    <property type="entry name" value="BLL1675 PROTEIN"/>
    <property type="match status" value="1"/>
</dbReference>
<dbReference type="InterPro" id="IPR036397">
    <property type="entry name" value="RNaseH_sf"/>
</dbReference>
<dbReference type="InterPro" id="IPR047930">
    <property type="entry name" value="Transpos_IS6"/>
</dbReference>
<dbReference type="InterPro" id="IPR012337">
    <property type="entry name" value="RNaseH-like_sf"/>
</dbReference>
<dbReference type="SUPFAM" id="SSF53098">
    <property type="entry name" value="Ribonuclease H-like"/>
    <property type="match status" value="1"/>
</dbReference>
<evidence type="ECO:0000313" key="8">
    <source>
        <dbReference type="Proteomes" id="UP001156882"/>
    </source>
</evidence>
<dbReference type="Pfam" id="PF13610">
    <property type="entry name" value="DDE_Tnp_IS240"/>
    <property type="match status" value="1"/>
</dbReference>
<sequence length="270" mass="31559">MARPKLNPFRYFNSSPDVIRLAVMMCMRYPLSWRNVEDLLHERGIDICHDTVRFWWNRFGPLFAGEIRKRRVRAGNFSRWRVDEVFVKVNGKTHYLWRAVDHEGEVLAFCVSKTRDKAAALKFLKKAMKRYGRPEIIVTDGLRSYGAAMREIGNLERREIGRWGNNRVENSHQPFRRREAAMLQFRRTTTLQKFVAVHSQIHNHFNSERHLVSREIYKQRRSVAWPSGGASRANQGSDGPSCTWRGQPGVRLTAATAMITELRYRQSLSP</sequence>
<reference evidence="8" key="1">
    <citation type="journal article" date="2019" name="Int. J. Syst. Evol. Microbiol.">
        <title>The Global Catalogue of Microorganisms (GCM) 10K type strain sequencing project: providing services to taxonomists for standard genome sequencing and annotation.</title>
        <authorList>
            <consortium name="The Broad Institute Genomics Platform"/>
            <consortium name="The Broad Institute Genome Sequencing Center for Infectious Disease"/>
            <person name="Wu L."/>
            <person name="Ma J."/>
        </authorList>
    </citation>
    <scope>NUCLEOTIDE SEQUENCE [LARGE SCALE GENOMIC DNA]</scope>
    <source>
        <strain evidence="8">NBRC 101365</strain>
    </source>
</reference>
<protein>
    <submittedName>
        <fullName evidence="7">IS6 family transposase</fullName>
    </submittedName>
</protein>
<evidence type="ECO:0000256" key="2">
    <source>
        <dbReference type="ARBA" id="ARBA00022578"/>
    </source>
</evidence>
<comment type="function">
    <text evidence="1">Involved in the transposition of the insertion sequence.</text>
</comment>
<keyword evidence="3" id="KW-0238">DNA-binding</keyword>
<dbReference type="NCBIfam" id="NF033587">
    <property type="entry name" value="transpos_IS6"/>
    <property type="match status" value="1"/>
</dbReference>
<feature type="region of interest" description="Disordered" evidence="5">
    <location>
        <begin position="223"/>
        <end position="247"/>
    </location>
</feature>
<evidence type="ECO:0000259" key="6">
    <source>
        <dbReference type="Pfam" id="PF13610"/>
    </source>
</evidence>
<evidence type="ECO:0000313" key="7">
    <source>
        <dbReference type="EMBL" id="GLS18510.1"/>
    </source>
</evidence>
<evidence type="ECO:0000256" key="5">
    <source>
        <dbReference type="SAM" id="MobiDB-lite"/>
    </source>
</evidence>